<protein>
    <recommendedName>
        <fullName evidence="2">tRNA-guanine(15) transglycosylase-like domain-containing protein</fullName>
    </recommendedName>
</protein>
<dbReference type="Gene3D" id="3.20.20.105">
    <property type="entry name" value="Queuine tRNA-ribosyltransferase-like"/>
    <property type="match status" value="1"/>
</dbReference>
<dbReference type="Pfam" id="PF01702">
    <property type="entry name" value="TGT"/>
    <property type="match status" value="1"/>
</dbReference>
<organism evidence="3 4">
    <name type="scientific">Chenopodium quinoa</name>
    <name type="common">Quinoa</name>
    <dbReference type="NCBI Taxonomy" id="63459"/>
    <lineage>
        <taxon>Eukaryota</taxon>
        <taxon>Viridiplantae</taxon>
        <taxon>Streptophyta</taxon>
        <taxon>Embryophyta</taxon>
        <taxon>Tracheophyta</taxon>
        <taxon>Spermatophyta</taxon>
        <taxon>Magnoliopsida</taxon>
        <taxon>eudicotyledons</taxon>
        <taxon>Gunneridae</taxon>
        <taxon>Pentapetalae</taxon>
        <taxon>Caryophyllales</taxon>
        <taxon>Chenopodiaceae</taxon>
        <taxon>Chenopodioideae</taxon>
        <taxon>Atripliceae</taxon>
        <taxon>Chenopodium</taxon>
    </lineage>
</organism>
<dbReference type="GO" id="GO:0008479">
    <property type="term" value="F:tRNA-guanosine(34) queuine transglycosylase activity"/>
    <property type="evidence" value="ECO:0007669"/>
    <property type="project" value="TreeGrafter"/>
</dbReference>
<evidence type="ECO:0000313" key="4">
    <source>
        <dbReference type="Proteomes" id="UP000596660"/>
    </source>
</evidence>
<reference evidence="3" key="2">
    <citation type="submission" date="2021-03" db="UniProtKB">
        <authorList>
            <consortium name="EnsemblPlants"/>
        </authorList>
    </citation>
    <scope>IDENTIFICATION</scope>
</reference>
<keyword evidence="4" id="KW-1185">Reference proteome</keyword>
<dbReference type="PANTHER" id="PTHR43530:SF1">
    <property type="entry name" value="QUEUINE TRNA-RIBOSYLTRANSFERASE CATALYTIC SUBUNIT 1"/>
    <property type="match status" value="1"/>
</dbReference>
<evidence type="ECO:0000313" key="3">
    <source>
        <dbReference type="EnsemblPlants" id="AUR62018973-RA:cds"/>
    </source>
</evidence>
<feature type="domain" description="tRNA-guanine(15) transglycosylase-like" evidence="2">
    <location>
        <begin position="119"/>
        <end position="156"/>
    </location>
</feature>
<dbReference type="Proteomes" id="UP000596660">
    <property type="component" value="Unplaced"/>
</dbReference>
<dbReference type="GO" id="GO:0005829">
    <property type="term" value="C:cytosol"/>
    <property type="evidence" value="ECO:0007669"/>
    <property type="project" value="TreeGrafter"/>
</dbReference>
<accession>A0A803LUS9</accession>
<dbReference type="InterPro" id="IPR002616">
    <property type="entry name" value="tRNA_ribo_trans-like"/>
</dbReference>
<dbReference type="GO" id="GO:0006400">
    <property type="term" value="P:tRNA modification"/>
    <property type="evidence" value="ECO:0007669"/>
    <property type="project" value="InterPro"/>
</dbReference>
<keyword evidence="1" id="KW-0862">Zinc</keyword>
<evidence type="ECO:0000259" key="2">
    <source>
        <dbReference type="Pfam" id="PF01702"/>
    </source>
</evidence>
<dbReference type="EnsemblPlants" id="AUR62018973-RA">
    <property type="protein sequence ID" value="AUR62018973-RA:cds"/>
    <property type="gene ID" value="AUR62018973"/>
</dbReference>
<reference evidence="3" key="1">
    <citation type="journal article" date="2017" name="Nature">
        <title>The genome of Chenopodium quinoa.</title>
        <authorList>
            <person name="Jarvis D.E."/>
            <person name="Ho Y.S."/>
            <person name="Lightfoot D.J."/>
            <person name="Schmoeckel S.M."/>
            <person name="Li B."/>
            <person name="Borm T.J.A."/>
            <person name="Ohyanagi H."/>
            <person name="Mineta K."/>
            <person name="Michell C.T."/>
            <person name="Saber N."/>
            <person name="Kharbatia N.M."/>
            <person name="Rupper R.R."/>
            <person name="Sharp A.R."/>
            <person name="Dally N."/>
            <person name="Boughton B.A."/>
            <person name="Woo Y.H."/>
            <person name="Gao G."/>
            <person name="Schijlen E.G.W.M."/>
            <person name="Guo X."/>
            <person name="Momin A.A."/>
            <person name="Negrao S."/>
            <person name="Al-Babili S."/>
            <person name="Gehring C."/>
            <person name="Roessner U."/>
            <person name="Jung C."/>
            <person name="Murphy K."/>
            <person name="Arold S.T."/>
            <person name="Gojobori T."/>
            <person name="van der Linden C.G."/>
            <person name="van Loo E.N."/>
            <person name="Jellen E.N."/>
            <person name="Maughan P.J."/>
            <person name="Tester M."/>
        </authorList>
    </citation>
    <scope>NUCLEOTIDE SEQUENCE [LARGE SCALE GENOMIC DNA]</scope>
    <source>
        <strain evidence="3">cv. PI 614886</strain>
    </source>
</reference>
<dbReference type="AlphaFoldDB" id="A0A803LUS9"/>
<dbReference type="InterPro" id="IPR036511">
    <property type="entry name" value="TGT-like_sf"/>
</dbReference>
<dbReference type="SUPFAM" id="SSF51713">
    <property type="entry name" value="tRNA-guanine transglycosylase"/>
    <property type="match status" value="1"/>
</dbReference>
<proteinExistence type="predicted"/>
<name>A0A803LUS9_CHEQI</name>
<dbReference type="PANTHER" id="PTHR43530">
    <property type="entry name" value="QUEUINE TRNA-RIBOSYLTRANSFERASE CATALYTIC SUBUNIT 1"/>
    <property type="match status" value="1"/>
</dbReference>
<dbReference type="Gramene" id="AUR62018973-RA">
    <property type="protein sequence ID" value="AUR62018973-RA:cds"/>
    <property type="gene ID" value="AUR62018973"/>
</dbReference>
<sequence length="218" mass="24463">MFKMATYEPRWYEREVRGSFQSFESDEYLGIQLMVWLADLGHCWIGEFERIYGSLMFLPRYEEMELHLIWKCCYAECMLDCSGLGGFFGVGKLEQEKRSRGSVMRHPAEVAGAFVSLLAAYVQGCGYPLDIIICSALGVDMYDCVYSTCTARFGTASANLFCKILLGSRLFSYCKVAAGGLVVAGFAKLASFREGSGNGMFQVREWFKNIRGKGSENN</sequence>
<evidence type="ECO:0000256" key="1">
    <source>
        <dbReference type="ARBA" id="ARBA00022833"/>
    </source>
</evidence>